<evidence type="ECO:0000256" key="3">
    <source>
        <dbReference type="ARBA" id="ARBA00022793"/>
    </source>
</evidence>
<dbReference type="UniPathway" id="UPA00558">
    <property type="reaction ID" value="UER00616"/>
</dbReference>
<organism evidence="12 13">
    <name type="scientific">Pelodictyon luteolum</name>
    <dbReference type="NCBI Taxonomy" id="1100"/>
    <lineage>
        <taxon>Bacteria</taxon>
        <taxon>Pseudomonadati</taxon>
        <taxon>Chlorobiota</taxon>
        <taxon>Chlorobiia</taxon>
        <taxon>Chlorobiales</taxon>
        <taxon>Chlorobiaceae</taxon>
        <taxon>Chlorobium/Pelodictyon group</taxon>
        <taxon>Pelodictyon</taxon>
    </lineage>
</organism>
<comment type="caution">
    <text evidence="12">The sequence shown here is derived from an EMBL/GenBank/DDBJ whole genome shotgun (WGS) entry which is preliminary data.</text>
</comment>
<evidence type="ECO:0000256" key="7">
    <source>
        <dbReference type="ARBA" id="ARBA00023209"/>
    </source>
</evidence>
<dbReference type="InterPro" id="IPR003817">
    <property type="entry name" value="PS_Dcarbxylase"/>
</dbReference>
<evidence type="ECO:0000256" key="4">
    <source>
        <dbReference type="ARBA" id="ARBA00023098"/>
    </source>
</evidence>
<comment type="cofactor">
    <cofactor evidence="11">
        <name>pyruvate</name>
        <dbReference type="ChEBI" id="CHEBI:15361"/>
    </cofactor>
    <text evidence="11">Binds 1 pyruvoyl group covalently per subunit.</text>
</comment>
<keyword evidence="6 11" id="KW-0865">Zymogen</keyword>
<dbReference type="NCBIfam" id="NF003682">
    <property type="entry name" value="PRK05305.2-2"/>
    <property type="match status" value="1"/>
</dbReference>
<dbReference type="AlphaFoldDB" id="A0A165LIG1"/>
<evidence type="ECO:0000313" key="12">
    <source>
        <dbReference type="EMBL" id="KZK74084.1"/>
    </source>
</evidence>
<dbReference type="GO" id="GO:0006646">
    <property type="term" value="P:phosphatidylethanolamine biosynthetic process"/>
    <property type="evidence" value="ECO:0007669"/>
    <property type="project" value="UniProtKB-UniRule"/>
</dbReference>
<keyword evidence="7 11" id="KW-0594">Phospholipid biosynthesis</keyword>
<evidence type="ECO:0000256" key="5">
    <source>
        <dbReference type="ARBA" id="ARBA00023136"/>
    </source>
</evidence>
<dbReference type="PANTHER" id="PTHR35809">
    <property type="entry name" value="ARCHAETIDYLSERINE DECARBOXYLASE PROENZYME-RELATED"/>
    <property type="match status" value="1"/>
</dbReference>
<dbReference type="PANTHER" id="PTHR35809:SF1">
    <property type="entry name" value="ARCHAETIDYLSERINE DECARBOXYLASE PROENZYME-RELATED"/>
    <property type="match status" value="1"/>
</dbReference>
<keyword evidence="1 11" id="KW-1003">Cell membrane</keyword>
<dbReference type="HAMAP" id="MF_00664">
    <property type="entry name" value="PS_decarb_PSD_A"/>
    <property type="match status" value="1"/>
</dbReference>
<comment type="similarity">
    <text evidence="11">Belongs to the phosphatidylserine decarboxylase family. PSD-A subfamily.</text>
</comment>
<dbReference type="InterPro" id="IPR033175">
    <property type="entry name" value="PSD-A"/>
</dbReference>
<keyword evidence="8 11" id="KW-0456">Lyase</keyword>
<dbReference type="GO" id="GO:0004609">
    <property type="term" value="F:phosphatidylserine decarboxylase activity"/>
    <property type="evidence" value="ECO:0007669"/>
    <property type="project" value="UniProtKB-UniRule"/>
</dbReference>
<dbReference type="GO" id="GO:0005886">
    <property type="term" value="C:plasma membrane"/>
    <property type="evidence" value="ECO:0007669"/>
    <property type="project" value="UniProtKB-SubCell"/>
</dbReference>
<evidence type="ECO:0000256" key="2">
    <source>
        <dbReference type="ARBA" id="ARBA00022516"/>
    </source>
</evidence>
<comment type="subcellular location">
    <subcellularLocation>
        <location evidence="11">Cell membrane</location>
        <topology evidence="11">Peripheral membrane protein</topology>
    </subcellularLocation>
</comment>
<reference evidence="12 13" key="1">
    <citation type="submission" date="2016-03" db="EMBL/GenBank/DDBJ databases">
        <title>Speciation and ecological success in dimly lit waters: horizontal gene transfer in a green sulfur bacteria bloom unveiled by metagenomic assembly.</title>
        <authorList>
            <person name="Llorens-Mares T."/>
            <person name="Liu Z."/>
            <person name="Allen L.Z."/>
            <person name="Rusch D.B."/>
            <person name="Craig M.T."/>
            <person name="Dupont C.L."/>
            <person name="Bryant D.A."/>
            <person name="Casamayor E.O."/>
        </authorList>
    </citation>
    <scope>NUCLEOTIDE SEQUENCE [LARGE SCALE GENOMIC DNA]</scope>
    <source>
        <strain evidence="12">CIII</strain>
    </source>
</reference>
<feature type="active site" description="Schiff-base intermediate with substrate; via pyruvic acid" evidence="11">
    <location>
        <position position="182"/>
    </location>
</feature>
<dbReference type="RefSeq" id="WP_303681908.1">
    <property type="nucleotide sequence ID" value="NZ_LVWG01000032.1"/>
</dbReference>
<evidence type="ECO:0000256" key="9">
    <source>
        <dbReference type="ARBA" id="ARBA00023264"/>
    </source>
</evidence>
<keyword evidence="4 11" id="KW-0443">Lipid metabolism</keyword>
<evidence type="ECO:0000256" key="6">
    <source>
        <dbReference type="ARBA" id="ARBA00023145"/>
    </source>
</evidence>
<evidence type="ECO:0000313" key="13">
    <source>
        <dbReference type="Proteomes" id="UP000076481"/>
    </source>
</evidence>
<dbReference type="EMBL" id="LVWG01000032">
    <property type="protein sequence ID" value="KZK74084.1"/>
    <property type="molecule type" value="Genomic_DNA"/>
</dbReference>
<feature type="chain" id="PRO_5023558654" description="Phosphatidylserine decarboxylase alpha chain" evidence="11">
    <location>
        <begin position="182"/>
        <end position="212"/>
    </location>
</feature>
<evidence type="ECO:0000256" key="8">
    <source>
        <dbReference type="ARBA" id="ARBA00023239"/>
    </source>
</evidence>
<protein>
    <recommendedName>
        <fullName evidence="11">Phosphatidylserine decarboxylase proenzyme</fullName>
        <ecNumber evidence="11">4.1.1.65</ecNumber>
    </recommendedName>
    <component>
        <recommendedName>
            <fullName evidence="11">Phosphatidylserine decarboxylase alpha chain</fullName>
        </recommendedName>
    </component>
    <component>
        <recommendedName>
            <fullName evidence="11">Phosphatidylserine decarboxylase beta chain</fullName>
        </recommendedName>
    </component>
</protein>
<dbReference type="Proteomes" id="UP000076481">
    <property type="component" value="Unassembled WGS sequence"/>
</dbReference>
<feature type="modified residue" description="Pyruvic acid (Ser); by autocatalysis" evidence="11">
    <location>
        <position position="182"/>
    </location>
</feature>
<keyword evidence="9 11" id="KW-1208">Phospholipid metabolism</keyword>
<evidence type="ECO:0000256" key="10">
    <source>
        <dbReference type="ARBA" id="ARBA00023317"/>
    </source>
</evidence>
<feature type="site" description="Cleavage (non-hydrolytic); by autocatalysis" evidence="11">
    <location>
        <begin position="181"/>
        <end position="182"/>
    </location>
</feature>
<keyword evidence="5 11" id="KW-0472">Membrane</keyword>
<keyword evidence="2 11" id="KW-0444">Lipid biosynthesis</keyword>
<comment type="pathway">
    <text evidence="11">Phospholipid metabolism; phosphatidylethanolamine biosynthesis; phosphatidylethanolamine from CDP-diacylglycerol: step 2/2.</text>
</comment>
<gene>
    <name evidence="11" type="primary">psd</name>
    <name evidence="12" type="ORF">A3K90_07655</name>
</gene>
<feature type="chain" id="PRO_5023558653" description="Phosphatidylserine decarboxylase beta chain" evidence="11">
    <location>
        <begin position="1"/>
        <end position="181"/>
    </location>
</feature>
<keyword evidence="3 11" id="KW-0210">Decarboxylase</keyword>
<keyword evidence="10 11" id="KW-0670">Pyruvate</keyword>
<name>A0A165LIG1_PELLU</name>
<comment type="subunit">
    <text evidence="11">Heterodimer of a large membrane-associated beta subunit and a small pyruvoyl-containing alpha subunit.</text>
</comment>
<dbReference type="Pfam" id="PF02666">
    <property type="entry name" value="PS_Dcarbxylase"/>
    <property type="match status" value="1"/>
</dbReference>
<dbReference type="NCBIfam" id="NF003685">
    <property type="entry name" value="PRK05305.2-5"/>
    <property type="match status" value="1"/>
</dbReference>
<dbReference type="EC" id="4.1.1.65" evidence="11"/>
<comment type="catalytic activity">
    <reaction evidence="11">
        <text>a 1,2-diacyl-sn-glycero-3-phospho-L-serine + H(+) = a 1,2-diacyl-sn-glycero-3-phosphoethanolamine + CO2</text>
        <dbReference type="Rhea" id="RHEA:20828"/>
        <dbReference type="ChEBI" id="CHEBI:15378"/>
        <dbReference type="ChEBI" id="CHEBI:16526"/>
        <dbReference type="ChEBI" id="CHEBI:57262"/>
        <dbReference type="ChEBI" id="CHEBI:64612"/>
        <dbReference type="EC" id="4.1.1.65"/>
    </reaction>
</comment>
<comment type="function">
    <text evidence="11">Catalyzes the formation of phosphatidylethanolamine (PtdEtn) from phosphatidylserine (PtdSer).</text>
</comment>
<evidence type="ECO:0000256" key="1">
    <source>
        <dbReference type="ARBA" id="ARBA00022475"/>
    </source>
</evidence>
<accession>A0A165LIG1</accession>
<comment type="PTM">
    <text evidence="11">Is synthesized initially as an inactive proenzyme. Formation of the active enzyme involves a self-maturation process in which the active site pyruvoyl group is generated from an internal serine residue via an autocatalytic post-translational modification. Two non-identical subunits are generated from the proenzyme in this reaction, and the pyruvate is formed at the N-terminus of the alpha chain, which is derived from the carboxyl end of the proenzyme. The post-translation cleavage follows an unusual pathway, termed non-hydrolytic serinolysis, in which the side chain hydroxyl group of the serine supplies its oxygen atom to form the C-terminus of the beta chain, while the remainder of the serine residue undergoes an oxidative deamination to produce ammonia and the pyruvoyl prosthetic group on the alpha chain.</text>
</comment>
<sequence length="212" mass="23363">MLTPYGRSTILKTTILATAIAVSGLFFPPVATAFLVFSAAAILGFAFWFFRDPDRTPAETGRVILAPADGRVILVEEHDHPFTGSRSTLISIFMSPLNVHVNRIPQSGRITLLQYHPGSFNMAFDHKSMEENERMDIGIESDSLKVFFSQVSGFIARRIVCPLRMEELVEAGKRFGMIKFGSRVDIFIPQGSTPAVAVGGKTRAGETVIARW</sequence>
<proteinExistence type="inferred from homology"/>
<evidence type="ECO:0000256" key="11">
    <source>
        <dbReference type="HAMAP-Rule" id="MF_00664"/>
    </source>
</evidence>